<dbReference type="Gene3D" id="3.20.20.80">
    <property type="entry name" value="Glycosidases"/>
    <property type="match status" value="1"/>
</dbReference>
<dbReference type="Proteomes" id="UP000607653">
    <property type="component" value="Unassembled WGS sequence"/>
</dbReference>
<dbReference type="SUPFAM" id="SSF51445">
    <property type="entry name" value="(Trans)glycosidases"/>
    <property type="match status" value="1"/>
</dbReference>
<evidence type="ECO:0008006" key="7">
    <source>
        <dbReference type="Google" id="ProtNLM"/>
    </source>
</evidence>
<dbReference type="AlphaFoldDB" id="A0A822XRJ5"/>
<proteinExistence type="inferred from homology"/>
<evidence type="ECO:0000313" key="6">
    <source>
        <dbReference type="Proteomes" id="UP000607653"/>
    </source>
</evidence>
<protein>
    <recommendedName>
        <fullName evidence="7">(1-&gt;3)-beta-glucan endohydrolase</fullName>
    </recommendedName>
</protein>
<keyword evidence="2" id="KW-0378">Hydrolase</keyword>
<name>A0A822XRJ5_NELNU</name>
<dbReference type="InterPro" id="IPR044965">
    <property type="entry name" value="Glyco_hydro_17_plant"/>
</dbReference>
<dbReference type="InterPro" id="IPR000490">
    <property type="entry name" value="Glyco_hydro_17"/>
</dbReference>
<organism evidence="5 6">
    <name type="scientific">Nelumbo nucifera</name>
    <name type="common">Sacred lotus</name>
    <dbReference type="NCBI Taxonomy" id="4432"/>
    <lineage>
        <taxon>Eukaryota</taxon>
        <taxon>Viridiplantae</taxon>
        <taxon>Streptophyta</taxon>
        <taxon>Embryophyta</taxon>
        <taxon>Tracheophyta</taxon>
        <taxon>Spermatophyta</taxon>
        <taxon>Magnoliopsida</taxon>
        <taxon>Proteales</taxon>
        <taxon>Nelumbonaceae</taxon>
        <taxon>Nelumbo</taxon>
    </lineage>
</organism>
<gene>
    <name evidence="5" type="ORF">HUJ06_022858</name>
</gene>
<evidence type="ECO:0000256" key="4">
    <source>
        <dbReference type="RuleBase" id="RU004335"/>
    </source>
</evidence>
<evidence type="ECO:0000256" key="1">
    <source>
        <dbReference type="ARBA" id="ARBA00008773"/>
    </source>
</evidence>
<evidence type="ECO:0000313" key="5">
    <source>
        <dbReference type="EMBL" id="DAD21395.1"/>
    </source>
</evidence>
<evidence type="ECO:0000256" key="3">
    <source>
        <dbReference type="ARBA" id="ARBA00023295"/>
    </source>
</evidence>
<dbReference type="Pfam" id="PF00332">
    <property type="entry name" value="Glyco_hydro_17"/>
    <property type="match status" value="1"/>
</dbReference>
<comment type="similarity">
    <text evidence="1 4">Belongs to the glycosyl hydrolase 17 family.</text>
</comment>
<dbReference type="GO" id="GO:0004553">
    <property type="term" value="F:hydrolase activity, hydrolyzing O-glycosyl compounds"/>
    <property type="evidence" value="ECO:0007669"/>
    <property type="project" value="InterPro"/>
</dbReference>
<comment type="caution">
    <text evidence="5">The sequence shown here is derived from an EMBL/GenBank/DDBJ whole genome shotgun (WGS) entry which is preliminary data.</text>
</comment>
<dbReference type="PANTHER" id="PTHR32227">
    <property type="entry name" value="GLUCAN ENDO-1,3-BETA-GLUCOSIDASE BG1-RELATED-RELATED"/>
    <property type="match status" value="1"/>
</dbReference>
<accession>A0A822XRJ5</accession>
<evidence type="ECO:0000256" key="2">
    <source>
        <dbReference type="ARBA" id="ARBA00022801"/>
    </source>
</evidence>
<dbReference type="EMBL" id="DUZY01000001">
    <property type="protein sequence ID" value="DAD21395.1"/>
    <property type="molecule type" value="Genomic_DNA"/>
</dbReference>
<dbReference type="InterPro" id="IPR017853">
    <property type="entry name" value="GH"/>
</dbReference>
<sequence length="294" mass="33179">MDPGFQPEPDPSRQPVTRPIAFAWNFHVGESFRLQPHRRIISVSRSVFNARTIPIIVARCDGLLATALFDINSAQNLSDVVPFYKQEMAQPQPQSQVFIDVWFSLPSDGIPMNCKLWSMDTNAEISRKMGVNYGQLGNNLPSPSRSIELIKSLKAGHVKHANPYIMKALEGTNIQVSIMVPNQLISNISSSQSPANEWVRTNVVPFYSKTLIHYLLVGNEIFNFSSDQDRQTWYDLVQAMCRLKYSLKIHNIRNIKIGTTTSMDVLQSSFSLSNGTFRSDISISVMKPLLQFLN</sequence>
<reference evidence="5 6" key="1">
    <citation type="journal article" date="2020" name="Mol. Biol. Evol.">
        <title>Distinct Expression and Methylation Patterns for Genes with Different Fates following a Single Whole-Genome Duplication in Flowering Plants.</title>
        <authorList>
            <person name="Shi T."/>
            <person name="Rahmani R.S."/>
            <person name="Gugger P.F."/>
            <person name="Wang M."/>
            <person name="Li H."/>
            <person name="Zhang Y."/>
            <person name="Li Z."/>
            <person name="Wang Q."/>
            <person name="Van de Peer Y."/>
            <person name="Marchal K."/>
            <person name="Chen J."/>
        </authorList>
    </citation>
    <scope>NUCLEOTIDE SEQUENCE [LARGE SCALE GENOMIC DNA]</scope>
    <source>
        <tissue evidence="5">Leaf</tissue>
    </source>
</reference>
<keyword evidence="3" id="KW-0326">Glycosidase</keyword>
<keyword evidence="6" id="KW-1185">Reference proteome</keyword>
<dbReference type="GO" id="GO:0005975">
    <property type="term" value="P:carbohydrate metabolic process"/>
    <property type="evidence" value="ECO:0007669"/>
    <property type="project" value="InterPro"/>
</dbReference>